<accession>G8EY10</accession>
<keyword evidence="6" id="KW-0862">Zinc</keyword>
<dbReference type="EMBL" id="JF974299">
    <property type="protein sequence ID" value="AET72700.1"/>
    <property type="molecule type" value="Genomic_DNA"/>
</dbReference>
<keyword evidence="2" id="KW-0645">Protease</keyword>
<dbReference type="GO" id="GO:0006508">
    <property type="term" value="P:proteolysis"/>
    <property type="evidence" value="ECO:0007669"/>
    <property type="project" value="UniProtKB-KW"/>
</dbReference>
<dbReference type="GO" id="GO:0001897">
    <property type="term" value="P:symbiont-mediated cytolysis of host cell"/>
    <property type="evidence" value="ECO:0007669"/>
    <property type="project" value="UniProtKB-ARBA"/>
</dbReference>
<evidence type="ECO:0000256" key="5">
    <source>
        <dbReference type="ARBA" id="ARBA00022807"/>
    </source>
</evidence>
<keyword evidence="4" id="KW-0378">Hydrolase</keyword>
<dbReference type="SUPFAM" id="SSF102712">
    <property type="entry name" value="JAB1/MPN domain"/>
    <property type="match status" value="1"/>
</dbReference>
<dbReference type="InterPro" id="IPR000064">
    <property type="entry name" value="NLP_P60_dom"/>
</dbReference>
<evidence type="ECO:0000256" key="4">
    <source>
        <dbReference type="ARBA" id="ARBA00022801"/>
    </source>
</evidence>
<organism evidence="9 10">
    <name type="scientific">Synechococcus phage S-CAM8</name>
    <dbReference type="NCBI Taxonomy" id="754038"/>
    <lineage>
        <taxon>Viruses</taxon>
        <taxon>Duplodnaviria</taxon>
        <taxon>Heunggongvirae</taxon>
        <taxon>Uroviricota</taxon>
        <taxon>Caudoviricetes</taxon>
        <taxon>Pantevenvirales</taxon>
        <taxon>Kyanoviridae</taxon>
        <taxon>Neritesvirus</taxon>
        <taxon>Neritesvirus scam8</taxon>
    </lineage>
</organism>
<name>G8EY10_9CAUD</name>
<keyword evidence="3" id="KW-0479">Metal-binding</keyword>
<dbReference type="GO" id="GO:0008270">
    <property type="term" value="F:zinc ion binding"/>
    <property type="evidence" value="ECO:0007669"/>
    <property type="project" value="TreeGrafter"/>
</dbReference>
<reference evidence="9 10" key="1">
    <citation type="submission" date="2010-12" db="EMBL/GenBank/DDBJ databases">
        <title>The Genome Sequence of Synechococcus phage S-CAM8 0608SB47.</title>
        <authorList>
            <consortium name="The Broad Institute Genome Sequencing Platform"/>
            <person name="Henn M.R."/>
            <person name="Martiny J."/>
            <person name="Weihe C."/>
            <person name="Levin J."/>
            <person name="Malboeuf C."/>
            <person name="Casali M."/>
            <person name="Russ C."/>
            <person name="Lennon N."/>
            <person name="Chapman S.B."/>
            <person name="Erlich R."/>
            <person name="Young S.K."/>
            <person name="Yandava C."/>
            <person name="Zeng Q."/>
            <person name="Alvarado L."/>
            <person name="Anderson S."/>
            <person name="Berlin A."/>
            <person name="Chen Z."/>
            <person name="Freedman E."/>
            <person name="Gellesch M."/>
            <person name="Goldberg J."/>
            <person name="Green L."/>
            <person name="Griggs A."/>
            <person name="Gujja S."/>
            <person name="Heilman E.R."/>
            <person name="Heiman D."/>
            <person name="Hollinger A."/>
            <person name="Howarth C."/>
            <person name="Larson L."/>
            <person name="Mehta T."/>
            <person name="Pearson M."/>
            <person name="Roberts A."/>
            <person name="Ryan E."/>
            <person name="Saif S."/>
            <person name="Shea T."/>
            <person name="Shenoy N."/>
            <person name="Sisk P."/>
            <person name="Stolte C."/>
            <person name="Sykes S."/>
            <person name="White J."/>
            <person name="Haas B."/>
            <person name="Nusbaum C."/>
            <person name="Birren B."/>
        </authorList>
    </citation>
    <scope>NUCLEOTIDE SEQUENCE [LARGE SCALE GENOMIC DNA]</scope>
    <source>
        <strain evidence="9 10">0608SB47</strain>
    </source>
</reference>
<dbReference type="InterPro" id="IPR038765">
    <property type="entry name" value="Papain-like_cys_pep_sf"/>
</dbReference>
<evidence type="ECO:0000256" key="2">
    <source>
        <dbReference type="ARBA" id="ARBA00022670"/>
    </source>
</evidence>
<keyword evidence="7" id="KW-0482">Metalloprotease</keyword>
<protein>
    <recommendedName>
        <fullName evidence="8">NlpC/P60 domain-containing protein</fullName>
    </recommendedName>
</protein>
<dbReference type="Proteomes" id="UP000297591">
    <property type="component" value="Segment"/>
</dbReference>
<evidence type="ECO:0000313" key="9">
    <source>
        <dbReference type="EMBL" id="AET72700.1"/>
    </source>
</evidence>
<dbReference type="Pfam" id="PF00877">
    <property type="entry name" value="NLPC_P60"/>
    <property type="match status" value="1"/>
</dbReference>
<dbReference type="InterPro" id="IPR051929">
    <property type="entry name" value="VirAsm_ModProt"/>
</dbReference>
<dbReference type="GO" id="GO:0008235">
    <property type="term" value="F:metalloexopeptidase activity"/>
    <property type="evidence" value="ECO:0007669"/>
    <property type="project" value="TreeGrafter"/>
</dbReference>
<dbReference type="Gene3D" id="3.90.1720.10">
    <property type="entry name" value="endopeptidase domain like (from Nostoc punctiforme)"/>
    <property type="match status" value="1"/>
</dbReference>
<sequence length="240" mass="27172">MLSQYNNPITGEQQASIRAYAEAAHPVEACGFVLADGTVVECINTATQPDTFVISAEETALYLDDAVASWHSHADYADMSFADINASKALSLPYVVFNCASTEFYYFDPRQSAGLVGRPWMYGGYDCYSAVRDWYAQQMGVEMADYERLYEGEWSQRGFTHFEDNFAAEGFVRIPKTVDLERGDVLLFRIRNDHTCNHVAVIEDVEANQIYQHLVDRDSAIMAYSGYFRDNTFMVLRRGS</sequence>
<evidence type="ECO:0000259" key="8">
    <source>
        <dbReference type="Pfam" id="PF00877"/>
    </source>
</evidence>
<evidence type="ECO:0000256" key="7">
    <source>
        <dbReference type="ARBA" id="ARBA00023049"/>
    </source>
</evidence>
<keyword evidence="5" id="KW-0788">Thiol protease</keyword>
<gene>
    <name evidence="9" type="ORF">SXFG_00150</name>
</gene>
<evidence type="ECO:0000256" key="1">
    <source>
        <dbReference type="ARBA" id="ARBA00007074"/>
    </source>
</evidence>
<dbReference type="SUPFAM" id="SSF54001">
    <property type="entry name" value="Cysteine proteinases"/>
    <property type="match status" value="1"/>
</dbReference>
<dbReference type="GO" id="GO:0008234">
    <property type="term" value="F:cysteine-type peptidase activity"/>
    <property type="evidence" value="ECO:0007669"/>
    <property type="project" value="UniProtKB-KW"/>
</dbReference>
<dbReference type="Gene3D" id="3.40.140.10">
    <property type="entry name" value="Cytidine Deaminase, domain 2"/>
    <property type="match status" value="1"/>
</dbReference>
<evidence type="ECO:0000256" key="3">
    <source>
        <dbReference type="ARBA" id="ARBA00022723"/>
    </source>
</evidence>
<feature type="domain" description="NlpC/P60" evidence="8">
    <location>
        <begin position="117"/>
        <end position="232"/>
    </location>
</feature>
<dbReference type="PANTHER" id="PTHR34858">
    <property type="entry name" value="CYSO-CYSTEINE PEPTIDASE"/>
    <property type="match status" value="1"/>
</dbReference>
<evidence type="ECO:0000256" key="6">
    <source>
        <dbReference type="ARBA" id="ARBA00022833"/>
    </source>
</evidence>
<comment type="similarity">
    <text evidence="1">Belongs to the peptidase C40 family.</text>
</comment>
<dbReference type="PANTHER" id="PTHR34858:SF1">
    <property type="entry name" value="CYSO-CYSTEINE PEPTIDASE"/>
    <property type="match status" value="1"/>
</dbReference>
<evidence type="ECO:0000313" key="10">
    <source>
        <dbReference type="Proteomes" id="UP000297591"/>
    </source>
</evidence>
<proteinExistence type="inferred from homology"/>